<dbReference type="GO" id="GO:0003755">
    <property type="term" value="F:peptidyl-prolyl cis-trans isomerase activity"/>
    <property type="evidence" value="ECO:0007669"/>
    <property type="project" value="UniProtKB-KW"/>
</dbReference>
<dbReference type="InterPro" id="IPR029000">
    <property type="entry name" value="Cyclophilin-like_dom_sf"/>
</dbReference>
<proteinExistence type="inferred from homology"/>
<organism evidence="8 9">
    <name type="scientific">Phenylobacterium kunshanense</name>
    <dbReference type="NCBI Taxonomy" id="1445034"/>
    <lineage>
        <taxon>Bacteria</taxon>
        <taxon>Pseudomonadati</taxon>
        <taxon>Pseudomonadota</taxon>
        <taxon>Alphaproteobacteria</taxon>
        <taxon>Caulobacterales</taxon>
        <taxon>Caulobacteraceae</taxon>
        <taxon>Phenylobacterium</taxon>
    </lineage>
</organism>
<name>A0A328B8J8_9CAUL</name>
<reference evidence="8 9" key="1">
    <citation type="submission" date="2018-05" db="EMBL/GenBank/DDBJ databases">
        <authorList>
            <person name="Lanie J.A."/>
            <person name="Ng W.-L."/>
            <person name="Kazmierczak K.M."/>
            <person name="Andrzejewski T.M."/>
            <person name="Davidsen T.M."/>
            <person name="Wayne K.J."/>
            <person name="Tettelin H."/>
            <person name="Glass J.I."/>
            <person name="Rusch D."/>
            <person name="Podicherti R."/>
            <person name="Tsui H.-C.T."/>
            <person name="Winkler M.E."/>
        </authorList>
    </citation>
    <scope>NUCLEOTIDE SEQUENCE [LARGE SCALE GENOMIC DNA]</scope>
    <source>
        <strain evidence="8 9">BUT-10</strain>
    </source>
</reference>
<feature type="region of interest" description="Disordered" evidence="5">
    <location>
        <begin position="79"/>
        <end position="99"/>
    </location>
</feature>
<dbReference type="Pfam" id="PF00160">
    <property type="entry name" value="Pro_isomerase"/>
    <property type="match status" value="1"/>
</dbReference>
<keyword evidence="4 8" id="KW-0413">Isomerase</keyword>
<dbReference type="EMBL" id="QFYS01000010">
    <property type="protein sequence ID" value="RAK62741.1"/>
    <property type="molecule type" value="Genomic_DNA"/>
</dbReference>
<sequence>MFRTFGIAAAALGLMGAAPADWRALDPENTLVLETTKGRVVVELRPEFAPKGVERIKLLAREGVYDGLQFHRVIDGFVAQTGNPNNRDGGTSRHPDLPPEFSFRIPAAAATVVVERSDAREGFVGATPFQAVSAAEQALRPDPRLRGWGAYCPGVVGMGRQADPGSANSEIFVMRAAARRLDHEYTVVGRVVAGGEAVQGLAVGEPPKVPDLMLKVRVAADLPESERPRLEILDERGRAFREHVESLKRANGAAFSICDVEVRSRVR</sequence>
<dbReference type="Gene3D" id="2.40.100.10">
    <property type="entry name" value="Cyclophilin-like"/>
    <property type="match status" value="1"/>
</dbReference>
<dbReference type="CDD" id="cd00317">
    <property type="entry name" value="cyclophilin"/>
    <property type="match status" value="1"/>
</dbReference>
<feature type="compositionally biased region" description="Polar residues" evidence="5">
    <location>
        <begin position="80"/>
        <end position="89"/>
    </location>
</feature>
<dbReference type="SUPFAM" id="SSF50891">
    <property type="entry name" value="Cyclophilin-like"/>
    <property type="match status" value="1"/>
</dbReference>
<comment type="similarity">
    <text evidence="1">Belongs to the cyclophilin-type PPIase family.</text>
</comment>
<dbReference type="PROSITE" id="PS50072">
    <property type="entry name" value="CSA_PPIASE_2"/>
    <property type="match status" value="1"/>
</dbReference>
<protein>
    <recommendedName>
        <fullName evidence="2">peptidylprolyl isomerase</fullName>
        <ecNumber evidence="2">5.2.1.8</ecNumber>
    </recommendedName>
</protein>
<dbReference type="OrthoDB" id="9807797at2"/>
<dbReference type="RefSeq" id="WP_111277616.1">
    <property type="nucleotide sequence ID" value="NZ_QFYS01000010.1"/>
</dbReference>
<comment type="caution">
    <text evidence="8">The sequence shown here is derived from an EMBL/GenBank/DDBJ whole genome shotgun (WGS) entry which is preliminary data.</text>
</comment>
<evidence type="ECO:0000256" key="1">
    <source>
        <dbReference type="ARBA" id="ARBA00007365"/>
    </source>
</evidence>
<dbReference type="PROSITE" id="PS00170">
    <property type="entry name" value="CSA_PPIASE_1"/>
    <property type="match status" value="1"/>
</dbReference>
<dbReference type="PANTHER" id="PTHR45625:SF4">
    <property type="entry name" value="PEPTIDYLPROLYL ISOMERASE DOMAIN AND WD REPEAT-CONTAINING PROTEIN 1"/>
    <property type="match status" value="1"/>
</dbReference>
<dbReference type="InterPro" id="IPR002130">
    <property type="entry name" value="Cyclophilin-type_PPIase_dom"/>
</dbReference>
<evidence type="ECO:0000256" key="3">
    <source>
        <dbReference type="ARBA" id="ARBA00023110"/>
    </source>
</evidence>
<feature type="signal peptide" evidence="6">
    <location>
        <begin position="1"/>
        <end position="20"/>
    </location>
</feature>
<gene>
    <name evidence="8" type="ORF">DJ019_17935</name>
</gene>
<dbReference type="InterPro" id="IPR020892">
    <property type="entry name" value="Cyclophilin-type_PPIase_CS"/>
</dbReference>
<evidence type="ECO:0000313" key="9">
    <source>
        <dbReference type="Proteomes" id="UP000249524"/>
    </source>
</evidence>
<evidence type="ECO:0000256" key="6">
    <source>
        <dbReference type="SAM" id="SignalP"/>
    </source>
</evidence>
<dbReference type="PANTHER" id="PTHR45625">
    <property type="entry name" value="PEPTIDYL-PROLYL CIS-TRANS ISOMERASE-RELATED"/>
    <property type="match status" value="1"/>
</dbReference>
<dbReference type="AlphaFoldDB" id="A0A328B8J8"/>
<evidence type="ECO:0000256" key="5">
    <source>
        <dbReference type="SAM" id="MobiDB-lite"/>
    </source>
</evidence>
<dbReference type="EC" id="5.2.1.8" evidence="2"/>
<evidence type="ECO:0000259" key="7">
    <source>
        <dbReference type="PROSITE" id="PS50072"/>
    </source>
</evidence>
<dbReference type="Proteomes" id="UP000249524">
    <property type="component" value="Unassembled WGS sequence"/>
</dbReference>
<evidence type="ECO:0000256" key="4">
    <source>
        <dbReference type="ARBA" id="ARBA00023235"/>
    </source>
</evidence>
<feature type="domain" description="PPIase cyclophilin-type" evidence="7">
    <location>
        <begin position="38"/>
        <end position="201"/>
    </location>
</feature>
<keyword evidence="9" id="KW-1185">Reference proteome</keyword>
<dbReference type="GO" id="GO:0006457">
    <property type="term" value="P:protein folding"/>
    <property type="evidence" value="ECO:0007669"/>
    <property type="project" value="InterPro"/>
</dbReference>
<accession>A0A328B8J8</accession>
<feature type="chain" id="PRO_5016378630" description="peptidylprolyl isomerase" evidence="6">
    <location>
        <begin position="21"/>
        <end position="267"/>
    </location>
</feature>
<evidence type="ECO:0000256" key="2">
    <source>
        <dbReference type="ARBA" id="ARBA00013194"/>
    </source>
</evidence>
<keyword evidence="6" id="KW-0732">Signal</keyword>
<keyword evidence="3" id="KW-0697">Rotamase</keyword>
<dbReference type="InterPro" id="IPR044666">
    <property type="entry name" value="Cyclophilin_A-like"/>
</dbReference>
<evidence type="ECO:0000313" key="8">
    <source>
        <dbReference type="EMBL" id="RAK62741.1"/>
    </source>
</evidence>